<evidence type="ECO:0000313" key="2">
    <source>
        <dbReference type="Proteomes" id="UP000186230"/>
    </source>
</evidence>
<gene>
    <name evidence="1" type="ORF">GRFL_2791</name>
</gene>
<name>A0A1L7I8S9_9FLAO</name>
<sequence length="92" mass="10760">MGGEGSMSQANQSLKLNRSMLRRKSFRDRKDLMRSFAGTTVVDFEELSPEEMLMIKEEIRAKARKERKKLIIVYLFSVVLTIIIIAWIFQYA</sequence>
<proteinExistence type="predicted"/>
<evidence type="ECO:0000313" key="1">
    <source>
        <dbReference type="EMBL" id="APU69515.1"/>
    </source>
</evidence>
<organism evidence="1 2">
    <name type="scientific">Christiangramia flava JLT2011</name>
    <dbReference type="NCBI Taxonomy" id="1229726"/>
    <lineage>
        <taxon>Bacteria</taxon>
        <taxon>Pseudomonadati</taxon>
        <taxon>Bacteroidota</taxon>
        <taxon>Flavobacteriia</taxon>
        <taxon>Flavobacteriales</taxon>
        <taxon>Flavobacteriaceae</taxon>
        <taxon>Christiangramia</taxon>
    </lineage>
</organism>
<dbReference type="STRING" id="1229726.GRFL_2791"/>
<dbReference type="RefSeq" id="WP_083645178.1">
    <property type="nucleotide sequence ID" value="NZ_AMRU01000015.1"/>
</dbReference>
<dbReference type="EMBL" id="CP016359">
    <property type="protein sequence ID" value="APU69515.1"/>
    <property type="molecule type" value="Genomic_DNA"/>
</dbReference>
<accession>A0A1L7I8S9</accession>
<dbReference type="AlphaFoldDB" id="A0A1L7I8S9"/>
<reference evidence="1 2" key="1">
    <citation type="submission" date="2016-07" db="EMBL/GenBank/DDBJ databases">
        <title>Multi-omics approach to identify versatile polysaccharide utilization systems of a marine flavobacterium Gramella flava.</title>
        <authorList>
            <person name="Tang K."/>
        </authorList>
    </citation>
    <scope>NUCLEOTIDE SEQUENCE [LARGE SCALE GENOMIC DNA]</scope>
    <source>
        <strain evidence="1 2">JLT2011</strain>
    </source>
</reference>
<dbReference type="KEGG" id="gfl:GRFL_2791"/>
<keyword evidence="2" id="KW-1185">Reference proteome</keyword>
<dbReference type="Proteomes" id="UP000186230">
    <property type="component" value="Chromosome"/>
</dbReference>
<protein>
    <submittedName>
        <fullName evidence="1">Uncharacterized protein</fullName>
    </submittedName>
</protein>
<dbReference type="OrthoDB" id="1450824at2"/>